<accession>A0A8S5QZZ3</accession>
<name>A0A8S5QZZ3_9CAUD</name>
<dbReference type="EMBL" id="BK015776">
    <property type="protein sequence ID" value="DAE24498.1"/>
    <property type="molecule type" value="Genomic_DNA"/>
</dbReference>
<dbReference type="Pfam" id="PF21939">
    <property type="entry name" value="Gp10_C"/>
    <property type="match status" value="1"/>
</dbReference>
<protein>
    <submittedName>
        <fullName evidence="3">Baseplate protein</fullName>
    </submittedName>
</protein>
<dbReference type="SUPFAM" id="SSF88874">
    <property type="entry name" value="Receptor-binding domain of short tail fibre protein gp12"/>
    <property type="match status" value="1"/>
</dbReference>
<evidence type="ECO:0000259" key="2">
    <source>
        <dbReference type="Pfam" id="PF21939"/>
    </source>
</evidence>
<feature type="region of interest" description="Disordered" evidence="1">
    <location>
        <begin position="1"/>
        <end position="22"/>
    </location>
</feature>
<dbReference type="InterPro" id="IPR053827">
    <property type="entry name" value="Gp10_C"/>
</dbReference>
<feature type="domain" description="Baseplate structural protein Gp10 C-terminal" evidence="2">
    <location>
        <begin position="8"/>
        <end position="86"/>
    </location>
</feature>
<evidence type="ECO:0000256" key="1">
    <source>
        <dbReference type="SAM" id="MobiDB-lite"/>
    </source>
</evidence>
<sequence>MGSSDARPAGSEGGEESVTLTRQNMPNYTIANSVMYDPGVTGKFGCPIYDYYQYATAIKRDIYLGGSNEPHNNIQPYLSIYMWKRIE</sequence>
<proteinExistence type="predicted"/>
<evidence type="ECO:0000313" key="3">
    <source>
        <dbReference type="EMBL" id="DAE24498.1"/>
    </source>
</evidence>
<organism evidence="3">
    <name type="scientific">Siphoviridae sp. ctyvQ1</name>
    <dbReference type="NCBI Taxonomy" id="2826525"/>
    <lineage>
        <taxon>Viruses</taxon>
        <taxon>Duplodnaviria</taxon>
        <taxon>Heunggongvirae</taxon>
        <taxon>Uroviricota</taxon>
        <taxon>Caudoviricetes</taxon>
    </lineage>
</organism>
<reference evidence="3" key="1">
    <citation type="journal article" date="2021" name="Proc. Natl. Acad. Sci. U.S.A.">
        <title>A Catalog of Tens of Thousands of Viruses from Human Metagenomes Reveals Hidden Associations with Chronic Diseases.</title>
        <authorList>
            <person name="Tisza M.J."/>
            <person name="Buck C.B."/>
        </authorList>
    </citation>
    <scope>NUCLEOTIDE SEQUENCE</scope>
    <source>
        <strain evidence="3">CtyvQ1</strain>
    </source>
</reference>